<accession>F1Z3U8</accession>
<dbReference type="Pfam" id="PF16344">
    <property type="entry name" value="FecR_C"/>
    <property type="match status" value="1"/>
</dbReference>
<evidence type="ECO:0000259" key="3">
    <source>
        <dbReference type="Pfam" id="PF16344"/>
    </source>
</evidence>
<dbReference type="InterPro" id="IPR006860">
    <property type="entry name" value="FecR"/>
</dbReference>
<dbReference type="FunCoup" id="F1Z3U8">
    <property type="interactions" value="132"/>
</dbReference>
<dbReference type="PANTHER" id="PTHR30273">
    <property type="entry name" value="PERIPLASMIC SIGNAL SENSOR AND SIGMA FACTOR ACTIVATOR FECR-RELATED"/>
    <property type="match status" value="1"/>
</dbReference>
<protein>
    <submittedName>
        <fullName evidence="4">Fe2+-dicitrate sensor membrane component</fullName>
    </submittedName>
</protein>
<feature type="domain" description="Protein FecR C-terminal" evidence="3">
    <location>
        <begin position="245"/>
        <end position="305"/>
    </location>
</feature>
<organism evidence="4 5">
    <name type="scientific">Novosphingobium nitrogenifigens DSM 19370</name>
    <dbReference type="NCBI Taxonomy" id="983920"/>
    <lineage>
        <taxon>Bacteria</taxon>
        <taxon>Pseudomonadati</taxon>
        <taxon>Pseudomonadota</taxon>
        <taxon>Alphaproteobacteria</taxon>
        <taxon>Sphingomonadales</taxon>
        <taxon>Sphingomonadaceae</taxon>
        <taxon>Novosphingobium</taxon>
    </lineage>
</organism>
<evidence type="ECO:0000313" key="4">
    <source>
        <dbReference type="EMBL" id="EGD60728.1"/>
    </source>
</evidence>
<reference evidence="4 5" key="1">
    <citation type="journal article" date="2012" name="J. Bacteriol.">
        <title>Draft Genome Sequence of Novosphingobium nitrogenifigens Y88T.</title>
        <authorList>
            <person name="Strabala T.J."/>
            <person name="Macdonald L."/>
            <person name="Liu V."/>
            <person name="Smit A.M."/>
        </authorList>
    </citation>
    <scope>NUCLEOTIDE SEQUENCE [LARGE SCALE GENOMIC DNA]</scope>
    <source>
        <strain evidence="4 5">DSM 19370</strain>
    </source>
</reference>
<dbReference type="Proteomes" id="UP000004728">
    <property type="component" value="Unassembled WGS sequence"/>
</dbReference>
<dbReference type="Gene3D" id="2.60.120.1440">
    <property type="match status" value="1"/>
</dbReference>
<dbReference type="Pfam" id="PF04773">
    <property type="entry name" value="FecR"/>
    <property type="match status" value="1"/>
</dbReference>
<name>F1Z3U8_9SPHN</name>
<dbReference type="InterPro" id="IPR032508">
    <property type="entry name" value="FecR_C"/>
</dbReference>
<evidence type="ECO:0000313" key="5">
    <source>
        <dbReference type="Proteomes" id="UP000004728"/>
    </source>
</evidence>
<keyword evidence="1" id="KW-0472">Membrane</keyword>
<dbReference type="InParanoid" id="F1Z3U8"/>
<dbReference type="OrthoDB" id="7346218at2"/>
<evidence type="ECO:0000259" key="2">
    <source>
        <dbReference type="Pfam" id="PF04773"/>
    </source>
</evidence>
<dbReference type="EMBL" id="AEWJ01000013">
    <property type="protein sequence ID" value="EGD60728.1"/>
    <property type="molecule type" value="Genomic_DNA"/>
</dbReference>
<dbReference type="STRING" id="983920.Y88_1809"/>
<comment type="caution">
    <text evidence="4">The sequence shown here is derived from an EMBL/GenBank/DDBJ whole genome shotgun (WGS) entry which is preliminary data.</text>
</comment>
<keyword evidence="1" id="KW-0812">Transmembrane</keyword>
<feature type="transmembrane region" description="Helical" evidence="1">
    <location>
        <begin position="82"/>
        <end position="104"/>
    </location>
</feature>
<feature type="domain" description="FecR protein" evidence="2">
    <location>
        <begin position="112"/>
        <end position="201"/>
    </location>
</feature>
<dbReference type="PANTHER" id="PTHR30273:SF2">
    <property type="entry name" value="PROTEIN FECR"/>
    <property type="match status" value="1"/>
</dbReference>
<dbReference type="InterPro" id="IPR012373">
    <property type="entry name" value="Ferrdict_sens_TM"/>
</dbReference>
<dbReference type="eggNOG" id="COG3712">
    <property type="taxonomic scope" value="Bacteria"/>
</dbReference>
<gene>
    <name evidence="4" type="ORF">Y88_1809</name>
</gene>
<proteinExistence type="predicted"/>
<keyword evidence="1" id="KW-1133">Transmembrane helix</keyword>
<keyword evidence="5" id="KW-1185">Reference proteome</keyword>
<dbReference type="Gene3D" id="3.55.50.30">
    <property type="match status" value="1"/>
</dbReference>
<evidence type="ECO:0000256" key="1">
    <source>
        <dbReference type="SAM" id="Phobius"/>
    </source>
</evidence>
<dbReference type="GO" id="GO:0016989">
    <property type="term" value="F:sigma factor antagonist activity"/>
    <property type="evidence" value="ECO:0007669"/>
    <property type="project" value="TreeGrafter"/>
</dbReference>
<dbReference type="AlphaFoldDB" id="F1Z3U8"/>
<dbReference type="HOGENOM" id="CLU_050192_0_2_5"/>
<dbReference type="PIRSF" id="PIRSF018266">
    <property type="entry name" value="FecR"/>
    <property type="match status" value="1"/>
</dbReference>
<sequence length="320" mass="34095">MIREEGRRWALRAADPDFSDWDALTDWLEADPAHLDAYDAALDDDDWARRLFLEEGPEVAPVVAANDMGAEAPVVGLGGRHYPWMGALAASLLLAAGLGGYFALRPEPMTEFATAPGQRHEITLADGSQILLNGGTRIRFSPSRPREIEMKGGEILFRVHHDADHPFVVTSGNTRLVDVGTVFDVQQQAGVLDVAVAEGAVLYNARGGEIRLGAGDRLTRAGDEAVPVLAKADPAAVGGWQANVLTYDDAPLSQVVADLSRDLGVVIVVDPQVGARHFSGTLSIKGTPDAVLSRLQAIVGLTIVRNGSVWRVQPARGSSS</sequence>